<evidence type="ECO:0000313" key="4">
    <source>
        <dbReference type="EMBL" id="KAK8894652.1"/>
    </source>
</evidence>
<dbReference type="EMBL" id="JAPFFF010000003">
    <property type="protein sequence ID" value="KAK8894652.1"/>
    <property type="molecule type" value="Genomic_DNA"/>
</dbReference>
<dbReference type="SMART" id="SM00297">
    <property type="entry name" value="BROMO"/>
    <property type="match status" value="1"/>
</dbReference>
<dbReference type="Pfam" id="PF00439">
    <property type="entry name" value="Bromodomain"/>
    <property type="match status" value="1"/>
</dbReference>
<reference evidence="4 5" key="1">
    <citation type="submission" date="2024-04" db="EMBL/GenBank/DDBJ databases">
        <title>Tritrichomonas musculus Genome.</title>
        <authorList>
            <person name="Alves-Ferreira E."/>
            <person name="Grigg M."/>
            <person name="Lorenzi H."/>
            <person name="Galac M."/>
        </authorList>
    </citation>
    <scope>NUCLEOTIDE SEQUENCE [LARGE SCALE GENOMIC DNA]</scope>
    <source>
        <strain evidence="4 5">EAF2021</strain>
    </source>
</reference>
<evidence type="ECO:0000256" key="1">
    <source>
        <dbReference type="ARBA" id="ARBA00023117"/>
    </source>
</evidence>
<dbReference type="PROSITE" id="PS50014">
    <property type="entry name" value="BROMODOMAIN_2"/>
    <property type="match status" value="1"/>
</dbReference>
<evidence type="ECO:0000313" key="5">
    <source>
        <dbReference type="Proteomes" id="UP001470230"/>
    </source>
</evidence>
<dbReference type="InterPro" id="IPR050935">
    <property type="entry name" value="Bromo_chromatin_reader"/>
</dbReference>
<comment type="caution">
    <text evidence="4">The sequence shown here is derived from an EMBL/GenBank/DDBJ whole genome shotgun (WGS) entry which is preliminary data.</text>
</comment>
<name>A0ABR2KU56_9EUKA</name>
<evidence type="ECO:0000259" key="3">
    <source>
        <dbReference type="PROSITE" id="PS50014"/>
    </source>
</evidence>
<dbReference type="Proteomes" id="UP001470230">
    <property type="component" value="Unassembled WGS sequence"/>
</dbReference>
<dbReference type="PRINTS" id="PR00503">
    <property type="entry name" value="BROMODOMAIN"/>
</dbReference>
<organism evidence="4 5">
    <name type="scientific">Tritrichomonas musculus</name>
    <dbReference type="NCBI Taxonomy" id="1915356"/>
    <lineage>
        <taxon>Eukaryota</taxon>
        <taxon>Metamonada</taxon>
        <taxon>Parabasalia</taxon>
        <taxon>Tritrichomonadida</taxon>
        <taxon>Tritrichomonadidae</taxon>
        <taxon>Tritrichomonas</taxon>
    </lineage>
</organism>
<dbReference type="Gene3D" id="1.20.1270.220">
    <property type="match status" value="1"/>
</dbReference>
<protein>
    <recommendedName>
        <fullName evidence="3">Bromo domain-containing protein</fullName>
    </recommendedName>
</protein>
<accession>A0ABR2KU56</accession>
<proteinExistence type="predicted"/>
<dbReference type="InterPro" id="IPR036427">
    <property type="entry name" value="Bromodomain-like_sf"/>
</dbReference>
<dbReference type="Gene3D" id="1.20.920.10">
    <property type="entry name" value="Bromodomain-like"/>
    <property type="match status" value="1"/>
</dbReference>
<dbReference type="InterPro" id="IPR001487">
    <property type="entry name" value="Bromodomain"/>
</dbReference>
<gene>
    <name evidence="4" type="ORF">M9Y10_023089</name>
</gene>
<dbReference type="PANTHER" id="PTHR22880:SF225">
    <property type="entry name" value="BROMODOMAIN-CONTAINING PROTEIN BET-1-RELATED"/>
    <property type="match status" value="1"/>
</dbReference>
<dbReference type="SUPFAM" id="SSF47370">
    <property type="entry name" value="Bromodomain"/>
    <property type="match status" value="1"/>
</dbReference>
<dbReference type="PANTHER" id="PTHR22880">
    <property type="entry name" value="FALZ-RELATED BROMODOMAIN-CONTAINING PROTEINS"/>
    <property type="match status" value="1"/>
</dbReference>
<keyword evidence="5" id="KW-1185">Reference proteome</keyword>
<dbReference type="InterPro" id="IPR038336">
    <property type="entry name" value="NET_sf"/>
</dbReference>
<feature type="domain" description="Bromo" evidence="3">
    <location>
        <begin position="23"/>
        <end position="95"/>
    </location>
</feature>
<keyword evidence="1 2" id="KW-0103">Bromodomain</keyword>
<evidence type="ECO:0000256" key="2">
    <source>
        <dbReference type="PROSITE-ProRule" id="PRU00035"/>
    </source>
</evidence>
<sequence length="244" mass="28167">MDEDYSLSKEQQKQCLYITSELRNSPAASVFNEPVDPRKQNIPNYYKKIRNPQDLGTIYGRLQRGEYKTVVQWEKDIDLVWMNAETYNGKDSYIAYMAKHMKKKFERLKKPLDNCSVSGWTKHIYQLREKFDKMLSVCPPSLQSIVPRNLESASAAFQTPFNAKETANLIKASTMVKTQKDIDQITAILRRNESQVDTNTENLVVDINNLSNNTLHEISAYYRKQLIEQGLPYPNDAGNDDISI</sequence>